<protein>
    <submittedName>
        <fullName evidence="1">Uncharacterized protein</fullName>
    </submittedName>
</protein>
<gene>
    <name evidence="1" type="ORF">BpHYR1_043183</name>
</gene>
<comment type="caution">
    <text evidence="1">The sequence shown here is derived from an EMBL/GenBank/DDBJ whole genome shotgun (WGS) entry which is preliminary data.</text>
</comment>
<proteinExistence type="predicted"/>
<keyword evidence="2" id="KW-1185">Reference proteome</keyword>
<dbReference type="AlphaFoldDB" id="A0A3M7RA88"/>
<evidence type="ECO:0000313" key="2">
    <source>
        <dbReference type="Proteomes" id="UP000276133"/>
    </source>
</evidence>
<organism evidence="1 2">
    <name type="scientific">Brachionus plicatilis</name>
    <name type="common">Marine rotifer</name>
    <name type="synonym">Brachionus muelleri</name>
    <dbReference type="NCBI Taxonomy" id="10195"/>
    <lineage>
        <taxon>Eukaryota</taxon>
        <taxon>Metazoa</taxon>
        <taxon>Spiralia</taxon>
        <taxon>Gnathifera</taxon>
        <taxon>Rotifera</taxon>
        <taxon>Eurotatoria</taxon>
        <taxon>Monogononta</taxon>
        <taxon>Pseudotrocha</taxon>
        <taxon>Ploima</taxon>
        <taxon>Brachionidae</taxon>
        <taxon>Brachionus</taxon>
    </lineage>
</organism>
<name>A0A3M7RA88_BRAPC</name>
<sequence>MNKILRNFLPTNRLDFNKLIKFESEILRSLILLWFFFKIIFKRRNYLNSFDIYKKKLQLDLNN</sequence>
<dbReference type="EMBL" id="REGN01003909">
    <property type="protein sequence ID" value="RNA20165.1"/>
    <property type="molecule type" value="Genomic_DNA"/>
</dbReference>
<dbReference type="Proteomes" id="UP000276133">
    <property type="component" value="Unassembled WGS sequence"/>
</dbReference>
<accession>A0A3M7RA88</accession>
<reference evidence="1 2" key="1">
    <citation type="journal article" date="2018" name="Sci. Rep.">
        <title>Genomic signatures of local adaptation to the degree of environmental predictability in rotifers.</title>
        <authorList>
            <person name="Franch-Gras L."/>
            <person name="Hahn C."/>
            <person name="Garcia-Roger E.M."/>
            <person name="Carmona M.J."/>
            <person name="Serra M."/>
            <person name="Gomez A."/>
        </authorList>
    </citation>
    <scope>NUCLEOTIDE SEQUENCE [LARGE SCALE GENOMIC DNA]</scope>
    <source>
        <strain evidence="1">HYR1</strain>
    </source>
</reference>
<evidence type="ECO:0000313" key="1">
    <source>
        <dbReference type="EMBL" id="RNA20165.1"/>
    </source>
</evidence>